<gene>
    <name evidence="2" type="ORF">ONB1V03_LOCUS13458</name>
</gene>
<dbReference type="PROSITE" id="PS51257">
    <property type="entry name" value="PROKAR_LIPOPROTEIN"/>
    <property type="match status" value="1"/>
</dbReference>
<feature type="compositionally biased region" description="Polar residues" evidence="1">
    <location>
        <begin position="124"/>
        <end position="143"/>
    </location>
</feature>
<accession>A0A7R9QU19</accession>
<evidence type="ECO:0000313" key="3">
    <source>
        <dbReference type="Proteomes" id="UP000728032"/>
    </source>
</evidence>
<name>A0A7R9QU19_9ACAR</name>
<protein>
    <submittedName>
        <fullName evidence="2">Uncharacterized protein</fullName>
    </submittedName>
</protein>
<evidence type="ECO:0000256" key="1">
    <source>
        <dbReference type="SAM" id="MobiDB-lite"/>
    </source>
</evidence>
<keyword evidence="3" id="KW-1185">Reference proteome</keyword>
<dbReference type="EMBL" id="CAJPVJ010011836">
    <property type="protein sequence ID" value="CAG2174009.1"/>
    <property type="molecule type" value="Genomic_DNA"/>
</dbReference>
<dbReference type="Proteomes" id="UP000728032">
    <property type="component" value="Unassembled WGS sequence"/>
</dbReference>
<dbReference type="EMBL" id="OC926661">
    <property type="protein sequence ID" value="CAD7656822.1"/>
    <property type="molecule type" value="Genomic_DNA"/>
</dbReference>
<sequence length="212" mass="23511">MPRACVQYAMAGTGSCSTRATGDSRRVRSGGVGQHWADMAQRYPQSLQWFKNKENSGVETNGISIGSHEVDNSNHAINLTVIHNTYNFFNQGWNPQFYNQVSNGTAIQVPIGALLNGQHREPSGHQSQSDNSQSTQELNSGSQPLHQLIDTSETRAPRDSIAHIFSKTFVPQDNTNDPGVWAKRWAPLLAFCQENGTLPGHHCRTSRYNVNY</sequence>
<proteinExistence type="predicted"/>
<evidence type="ECO:0000313" key="2">
    <source>
        <dbReference type="EMBL" id="CAD7656822.1"/>
    </source>
</evidence>
<organism evidence="2">
    <name type="scientific">Oppiella nova</name>
    <dbReference type="NCBI Taxonomy" id="334625"/>
    <lineage>
        <taxon>Eukaryota</taxon>
        <taxon>Metazoa</taxon>
        <taxon>Ecdysozoa</taxon>
        <taxon>Arthropoda</taxon>
        <taxon>Chelicerata</taxon>
        <taxon>Arachnida</taxon>
        <taxon>Acari</taxon>
        <taxon>Acariformes</taxon>
        <taxon>Sarcoptiformes</taxon>
        <taxon>Oribatida</taxon>
        <taxon>Brachypylina</taxon>
        <taxon>Oppioidea</taxon>
        <taxon>Oppiidae</taxon>
        <taxon>Oppiella</taxon>
    </lineage>
</organism>
<feature type="region of interest" description="Disordered" evidence="1">
    <location>
        <begin position="117"/>
        <end position="143"/>
    </location>
</feature>
<dbReference type="AlphaFoldDB" id="A0A7R9QU19"/>
<reference evidence="2" key="1">
    <citation type="submission" date="2020-11" db="EMBL/GenBank/DDBJ databases">
        <authorList>
            <person name="Tran Van P."/>
        </authorList>
    </citation>
    <scope>NUCLEOTIDE SEQUENCE</scope>
</reference>